<proteinExistence type="predicted"/>
<feature type="compositionally biased region" description="Acidic residues" evidence="1">
    <location>
        <begin position="67"/>
        <end position="95"/>
    </location>
</feature>
<organism evidence="2 3">
    <name type="scientific">Cryptococcus deuterogattii (strain R265)</name>
    <name type="common">Cryptococcus gattii VGII (strain R265)</name>
    <dbReference type="NCBI Taxonomy" id="294750"/>
    <lineage>
        <taxon>Eukaryota</taxon>
        <taxon>Fungi</taxon>
        <taxon>Dikarya</taxon>
        <taxon>Basidiomycota</taxon>
        <taxon>Agaricomycotina</taxon>
        <taxon>Tremellomycetes</taxon>
        <taxon>Tremellales</taxon>
        <taxon>Cryptococcaceae</taxon>
        <taxon>Cryptococcus</taxon>
        <taxon>Cryptococcus gattii species complex</taxon>
    </lineage>
</organism>
<dbReference type="GeneID" id="88176673"/>
<reference evidence="2 3" key="1">
    <citation type="journal article" date="2011" name="MBio">
        <title>Genome variation in Cryptococcus gattii, an emerging pathogen of immunocompetent hosts.</title>
        <authorList>
            <person name="D'Souza C.A."/>
            <person name="Kronstad J.W."/>
            <person name="Taylor G."/>
            <person name="Warren R."/>
            <person name="Yuen M."/>
            <person name="Hu G."/>
            <person name="Jung W.H."/>
            <person name="Sham A."/>
            <person name="Kidd S.E."/>
            <person name="Tangen K."/>
            <person name="Lee N."/>
            <person name="Zeilmaker T."/>
            <person name="Sawkins J."/>
            <person name="McVicker G."/>
            <person name="Shah S."/>
            <person name="Gnerre S."/>
            <person name="Griggs A."/>
            <person name="Zeng Q."/>
            <person name="Bartlett K."/>
            <person name="Li W."/>
            <person name="Wang X."/>
            <person name="Heitman J."/>
            <person name="Stajich J.E."/>
            <person name="Fraser J.A."/>
            <person name="Meyer W."/>
            <person name="Carter D."/>
            <person name="Schein J."/>
            <person name="Krzywinski M."/>
            <person name="Kwon-Chung K.J."/>
            <person name="Varma A."/>
            <person name="Wang J."/>
            <person name="Brunham R."/>
            <person name="Fyfe M."/>
            <person name="Ouellette B.F."/>
            <person name="Siddiqui A."/>
            <person name="Marra M."/>
            <person name="Jones S."/>
            <person name="Holt R."/>
            <person name="Birren B.W."/>
            <person name="Galagan J.E."/>
            <person name="Cuomo C.A."/>
        </authorList>
    </citation>
    <scope>NUCLEOTIDE SEQUENCE [LARGE SCALE GENOMIC DNA]</scope>
    <source>
        <strain evidence="2 3">R265</strain>
    </source>
</reference>
<feature type="region of interest" description="Disordered" evidence="1">
    <location>
        <begin position="1"/>
        <end position="147"/>
    </location>
</feature>
<feature type="compositionally biased region" description="Basic and acidic residues" evidence="1">
    <location>
        <begin position="136"/>
        <end position="145"/>
    </location>
</feature>
<evidence type="ECO:0000256" key="1">
    <source>
        <dbReference type="SAM" id="MobiDB-lite"/>
    </source>
</evidence>
<reference evidence="2 3" key="2">
    <citation type="journal article" date="2018" name="Proc. Natl. Acad. Sci.">
        <title>RNAi is a critical determinant of centromere evolution in closely related fungi.</title>
        <authorList>
            <person name="Yadav V."/>
            <person name="Sun S."/>
            <person name="Billmyre R.B."/>
            <person name="Thimmappa B.C."/>
            <person name="Shea T."/>
            <person name="Lintner R."/>
            <person name="Bakkeren G."/>
            <person name="Cuomo C.A."/>
            <person name="Heitman J."/>
            <person name="Sanyal K."/>
        </authorList>
    </citation>
    <scope>NUCLEOTIDE SEQUENCE [LARGE SCALE GENOMIC DNA]</scope>
    <source>
        <strain evidence="2 3">R265</strain>
    </source>
</reference>
<feature type="compositionally biased region" description="Low complexity" evidence="1">
    <location>
        <begin position="172"/>
        <end position="184"/>
    </location>
</feature>
<feature type="region of interest" description="Disordered" evidence="1">
    <location>
        <begin position="161"/>
        <end position="184"/>
    </location>
</feature>
<dbReference type="OrthoDB" id="2576274at2759"/>
<dbReference type="HOGENOM" id="CLU_1475110_0_0_1"/>
<keyword evidence="3" id="KW-1185">Reference proteome</keyword>
<dbReference type="OMA" id="PCSNTRA"/>
<evidence type="ECO:0000313" key="3">
    <source>
        <dbReference type="Proteomes" id="UP000029445"/>
    </source>
</evidence>
<sequence length="184" mass="19428">MADITPPSSQQNTPQPSIGNTLPNPDPAAMDVDLDEDLESIASEGSDKILVPPGAERAEQVGQAAEADADESGDEGDEEIEMEAEAEVEAEDEDEEKGKPEKKGKAPLGGPKRPKRPFKGQLSSTHSHPHAARSRQRTDGPHKTDGSLFDSEIVARWNADFGDVLSPPSSNARAASVPAQAAQS</sequence>
<dbReference type="RefSeq" id="XP_062880589.1">
    <property type="nucleotide sequence ID" value="XM_063024519.1"/>
</dbReference>
<feature type="compositionally biased region" description="Low complexity" evidence="1">
    <location>
        <begin position="1"/>
        <end position="17"/>
    </location>
</feature>
<dbReference type="EMBL" id="CP025762">
    <property type="protein sequence ID" value="KGB74598.1"/>
    <property type="molecule type" value="Genomic_DNA"/>
</dbReference>
<evidence type="ECO:0000313" key="2">
    <source>
        <dbReference type="EMBL" id="KGB74598.1"/>
    </source>
</evidence>
<dbReference type="KEGG" id="cdeu:CNBG_0436"/>
<dbReference type="Proteomes" id="UP000029445">
    <property type="component" value="Chromosome 4"/>
</dbReference>
<accession>A0A095EAR2</accession>
<protein>
    <submittedName>
        <fullName evidence="2">Uncharacterized protein</fullName>
    </submittedName>
</protein>
<dbReference type="VEuPathDB" id="FungiDB:CNBG_0436"/>
<name>A0A095EAR2_CRYD2</name>
<dbReference type="AlphaFoldDB" id="A0A095EAR2"/>
<gene>
    <name evidence="2" type="ORF">CNBG_0436</name>
</gene>